<accession>A0A2P2NAX0</accession>
<evidence type="ECO:0000313" key="1">
    <source>
        <dbReference type="EMBL" id="MBX39611.1"/>
    </source>
</evidence>
<dbReference type="AlphaFoldDB" id="A0A2P2NAX0"/>
<protein>
    <submittedName>
        <fullName evidence="1">Uncharacterized protein</fullName>
    </submittedName>
</protein>
<dbReference type="EMBL" id="GGEC01059127">
    <property type="protein sequence ID" value="MBX39611.1"/>
    <property type="molecule type" value="Transcribed_RNA"/>
</dbReference>
<reference evidence="1" key="1">
    <citation type="submission" date="2018-02" db="EMBL/GenBank/DDBJ databases">
        <title>Rhizophora mucronata_Transcriptome.</title>
        <authorList>
            <person name="Meera S.P."/>
            <person name="Sreeshan A."/>
            <person name="Augustine A."/>
        </authorList>
    </citation>
    <scope>NUCLEOTIDE SEQUENCE</scope>
    <source>
        <tissue evidence="1">Leaf</tissue>
    </source>
</reference>
<sequence>MKNFQQKGEKNQKSVLHWTRMQNLCQWERIQLKGWSMWLY</sequence>
<organism evidence="1">
    <name type="scientific">Rhizophora mucronata</name>
    <name type="common">Asiatic mangrove</name>
    <dbReference type="NCBI Taxonomy" id="61149"/>
    <lineage>
        <taxon>Eukaryota</taxon>
        <taxon>Viridiplantae</taxon>
        <taxon>Streptophyta</taxon>
        <taxon>Embryophyta</taxon>
        <taxon>Tracheophyta</taxon>
        <taxon>Spermatophyta</taxon>
        <taxon>Magnoliopsida</taxon>
        <taxon>eudicotyledons</taxon>
        <taxon>Gunneridae</taxon>
        <taxon>Pentapetalae</taxon>
        <taxon>rosids</taxon>
        <taxon>fabids</taxon>
        <taxon>Malpighiales</taxon>
        <taxon>Rhizophoraceae</taxon>
        <taxon>Rhizophora</taxon>
    </lineage>
</organism>
<name>A0A2P2NAX0_RHIMU</name>
<proteinExistence type="predicted"/>